<dbReference type="GO" id="GO:0003723">
    <property type="term" value="F:RNA binding"/>
    <property type="evidence" value="ECO:0007669"/>
    <property type="project" value="UniProtKB-UniRule"/>
</dbReference>
<dbReference type="InterPro" id="IPR000504">
    <property type="entry name" value="RRM_dom"/>
</dbReference>
<dbReference type="InterPro" id="IPR035979">
    <property type="entry name" value="RBD_domain_sf"/>
</dbReference>
<dbReference type="AlphaFoldDB" id="A0AAV7XTY4"/>
<dbReference type="CDD" id="cd12249">
    <property type="entry name" value="RRM1_hnRNPR_like"/>
    <property type="match status" value="1"/>
</dbReference>
<evidence type="ECO:0000313" key="4">
    <source>
        <dbReference type="EMBL" id="KAJ1527941.1"/>
    </source>
</evidence>
<gene>
    <name evidence="4" type="ORF">ONE63_007874</name>
</gene>
<evidence type="ECO:0000256" key="2">
    <source>
        <dbReference type="PROSITE-ProRule" id="PRU00176"/>
    </source>
</evidence>
<dbReference type="EMBL" id="JAPTSV010000005">
    <property type="protein sequence ID" value="KAJ1527941.1"/>
    <property type="molecule type" value="Genomic_DNA"/>
</dbReference>
<dbReference type="SMART" id="SM00360">
    <property type="entry name" value="RRM"/>
    <property type="match status" value="1"/>
</dbReference>
<name>A0AAV7XTY4_9NEOP</name>
<evidence type="ECO:0000256" key="1">
    <source>
        <dbReference type="ARBA" id="ARBA00022884"/>
    </source>
</evidence>
<dbReference type="PANTHER" id="PTHR21245">
    <property type="entry name" value="HETEROGENEOUS NUCLEAR RIBONUCLEOPROTEIN"/>
    <property type="match status" value="1"/>
</dbReference>
<dbReference type="Gene3D" id="3.30.70.330">
    <property type="match status" value="2"/>
</dbReference>
<protein>
    <recommendedName>
        <fullName evidence="3">RRM domain-containing protein</fullName>
    </recommendedName>
</protein>
<accession>A0AAV7XTY4</accession>
<dbReference type="PROSITE" id="PS50102">
    <property type="entry name" value="RRM"/>
    <property type="match status" value="1"/>
</dbReference>
<evidence type="ECO:0000259" key="3">
    <source>
        <dbReference type="PROSITE" id="PS50102"/>
    </source>
</evidence>
<reference evidence="4" key="1">
    <citation type="submission" date="2022-12" db="EMBL/GenBank/DDBJ databases">
        <title>Chromosome-level genome assembly of the bean flower thrips Megalurothrips usitatus.</title>
        <authorList>
            <person name="Ma L."/>
            <person name="Liu Q."/>
            <person name="Li H."/>
            <person name="Cai W."/>
        </authorList>
    </citation>
    <scope>NUCLEOTIDE SEQUENCE</scope>
    <source>
        <strain evidence="4">Cailab_2022a</strain>
    </source>
</reference>
<evidence type="ECO:0000313" key="5">
    <source>
        <dbReference type="Proteomes" id="UP001075354"/>
    </source>
</evidence>
<keyword evidence="1 2" id="KW-0694">RNA-binding</keyword>
<comment type="caution">
    <text evidence="4">The sequence shown here is derived from an EMBL/GenBank/DDBJ whole genome shotgun (WGS) entry which is preliminary data.</text>
</comment>
<feature type="domain" description="RRM" evidence="3">
    <location>
        <begin position="50"/>
        <end position="128"/>
    </location>
</feature>
<dbReference type="SUPFAM" id="SSF54928">
    <property type="entry name" value="RNA-binding domain, RBD"/>
    <property type="match status" value="1"/>
</dbReference>
<dbReference type="InterPro" id="IPR012677">
    <property type="entry name" value="Nucleotide-bd_a/b_plait_sf"/>
</dbReference>
<dbReference type="Pfam" id="PF00076">
    <property type="entry name" value="RRM_1"/>
    <property type="match status" value="1"/>
</dbReference>
<proteinExistence type="predicted"/>
<keyword evidence="5" id="KW-1185">Reference proteome</keyword>
<sequence length="213" mass="24318">MNPPTTEEVWRALEARLGANLGGYKLIQVNGQRKLFDPTVRDAFNPPEGSEVFVGRLPRDLYEDELLPHILRVGPIFEMRFMMNFSGTNRGFAFVTFFNRRTAQKAVKLLDNLEIRSGQCIGVMPSVNNRRLYITGLCGPDSHSMHILQQCTEDLETCKFHTIRTRTGVDLRCAIVWYASHRAAAMARRRLIPLKHELFGSGVTIDWAVPYQH</sequence>
<organism evidence="4 5">
    <name type="scientific">Megalurothrips usitatus</name>
    <name type="common">bean blossom thrips</name>
    <dbReference type="NCBI Taxonomy" id="439358"/>
    <lineage>
        <taxon>Eukaryota</taxon>
        <taxon>Metazoa</taxon>
        <taxon>Ecdysozoa</taxon>
        <taxon>Arthropoda</taxon>
        <taxon>Hexapoda</taxon>
        <taxon>Insecta</taxon>
        <taxon>Pterygota</taxon>
        <taxon>Neoptera</taxon>
        <taxon>Paraneoptera</taxon>
        <taxon>Thysanoptera</taxon>
        <taxon>Terebrantia</taxon>
        <taxon>Thripoidea</taxon>
        <taxon>Thripidae</taxon>
        <taxon>Megalurothrips</taxon>
    </lineage>
</organism>
<dbReference type="Proteomes" id="UP001075354">
    <property type="component" value="Chromosome 5"/>
</dbReference>